<evidence type="ECO:0000256" key="1">
    <source>
        <dbReference type="SAM" id="MobiDB-lite"/>
    </source>
</evidence>
<dbReference type="EMBL" id="CP093349">
    <property type="protein sequence ID" value="WOH09990.1"/>
    <property type="molecule type" value="Genomic_DNA"/>
</dbReference>
<keyword evidence="4" id="KW-1185">Reference proteome</keyword>
<reference evidence="3" key="2">
    <citation type="submission" date="2022-03" db="EMBL/GenBank/DDBJ databases">
        <title>Draft title - Genomic analysis of global carrot germplasm unveils the trajectory of domestication and the origin of high carotenoid orange carrot.</title>
        <authorList>
            <person name="Iorizzo M."/>
            <person name="Ellison S."/>
            <person name="Senalik D."/>
            <person name="Macko-Podgorni A."/>
            <person name="Grzebelus D."/>
            <person name="Bostan H."/>
            <person name="Rolling W."/>
            <person name="Curaba J."/>
            <person name="Simon P."/>
        </authorList>
    </citation>
    <scope>NUCLEOTIDE SEQUENCE</scope>
    <source>
        <tissue evidence="3">Leaf</tissue>
    </source>
</reference>
<keyword evidence="2" id="KW-0472">Membrane</keyword>
<reference evidence="3" key="1">
    <citation type="journal article" date="2016" name="Nat. Genet.">
        <title>A high-quality carrot genome assembly provides new insights into carotenoid accumulation and asterid genome evolution.</title>
        <authorList>
            <person name="Iorizzo M."/>
            <person name="Ellison S."/>
            <person name="Senalik D."/>
            <person name="Zeng P."/>
            <person name="Satapoomin P."/>
            <person name="Huang J."/>
            <person name="Bowman M."/>
            <person name="Iovene M."/>
            <person name="Sanseverino W."/>
            <person name="Cavagnaro P."/>
            <person name="Yildiz M."/>
            <person name="Macko-Podgorni A."/>
            <person name="Moranska E."/>
            <person name="Grzebelus E."/>
            <person name="Grzebelus D."/>
            <person name="Ashrafi H."/>
            <person name="Zheng Z."/>
            <person name="Cheng S."/>
            <person name="Spooner D."/>
            <person name="Van Deynze A."/>
            <person name="Simon P."/>
        </authorList>
    </citation>
    <scope>NUCLEOTIDE SEQUENCE</scope>
    <source>
        <tissue evidence="3">Leaf</tissue>
    </source>
</reference>
<gene>
    <name evidence="3" type="ORF">DCAR_0729451</name>
</gene>
<dbReference type="Gramene" id="KZM88549">
    <property type="protein sequence ID" value="KZM88549"/>
    <property type="gene ID" value="DCAR_025624"/>
</dbReference>
<protein>
    <submittedName>
        <fullName evidence="3">Uncharacterized protein</fullName>
    </submittedName>
</protein>
<evidence type="ECO:0000313" key="3">
    <source>
        <dbReference type="EMBL" id="WOH09990.1"/>
    </source>
</evidence>
<dbReference type="Proteomes" id="UP000077755">
    <property type="component" value="Chromosome 7"/>
</dbReference>
<keyword evidence="2" id="KW-0812">Transmembrane</keyword>
<name>A0A161Y7X5_DAUCS</name>
<keyword evidence="2" id="KW-1133">Transmembrane helix</keyword>
<feature type="compositionally biased region" description="Low complexity" evidence="1">
    <location>
        <begin position="80"/>
        <end position="99"/>
    </location>
</feature>
<sequence>MSSSSREMAEPPRKRGRPRIAVTEEVVEARRQAKQQRNSRRVRGEAHSRLALAFSTLLLFFLQLVIPRYVLPNVIAGANASPGSSAAAGSQQSTAATAAHDQGIRIYVRKKVDRSDPS</sequence>
<feature type="region of interest" description="Disordered" evidence="1">
    <location>
        <begin position="80"/>
        <end position="101"/>
    </location>
</feature>
<feature type="region of interest" description="Disordered" evidence="1">
    <location>
        <begin position="1"/>
        <end position="46"/>
    </location>
</feature>
<proteinExistence type="predicted"/>
<feature type="compositionally biased region" description="Basic residues" evidence="1">
    <location>
        <begin position="32"/>
        <end position="41"/>
    </location>
</feature>
<organism evidence="3 4">
    <name type="scientific">Daucus carota subsp. sativus</name>
    <name type="common">Carrot</name>
    <dbReference type="NCBI Taxonomy" id="79200"/>
    <lineage>
        <taxon>Eukaryota</taxon>
        <taxon>Viridiplantae</taxon>
        <taxon>Streptophyta</taxon>
        <taxon>Embryophyta</taxon>
        <taxon>Tracheophyta</taxon>
        <taxon>Spermatophyta</taxon>
        <taxon>Magnoliopsida</taxon>
        <taxon>eudicotyledons</taxon>
        <taxon>Gunneridae</taxon>
        <taxon>Pentapetalae</taxon>
        <taxon>asterids</taxon>
        <taxon>campanulids</taxon>
        <taxon>Apiales</taxon>
        <taxon>Apiaceae</taxon>
        <taxon>Apioideae</taxon>
        <taxon>Scandiceae</taxon>
        <taxon>Daucinae</taxon>
        <taxon>Daucus</taxon>
        <taxon>Daucus sect. Daucus</taxon>
    </lineage>
</organism>
<dbReference type="AlphaFoldDB" id="A0A161Y7X5"/>
<evidence type="ECO:0000256" key="2">
    <source>
        <dbReference type="SAM" id="Phobius"/>
    </source>
</evidence>
<accession>A0A161Y7X5</accession>
<evidence type="ECO:0000313" key="4">
    <source>
        <dbReference type="Proteomes" id="UP000077755"/>
    </source>
</evidence>
<feature type="transmembrane region" description="Helical" evidence="2">
    <location>
        <begin position="50"/>
        <end position="71"/>
    </location>
</feature>